<dbReference type="PANTHER" id="PTHR39336">
    <property type="entry name" value="PYRIDOXAMINE PHOSPHATE OXIDASE FAMILY PROTEIN (AFU_ORTHOLOGUE AFUA_6G11440)"/>
    <property type="match status" value="1"/>
</dbReference>
<protein>
    <submittedName>
        <fullName evidence="2">Uncharacterized protein</fullName>
    </submittedName>
</protein>
<accession>A0A8A3PM65</accession>
<evidence type="ECO:0000313" key="2">
    <source>
        <dbReference type="EMBL" id="QSZ36001.1"/>
    </source>
</evidence>
<keyword evidence="1" id="KW-0812">Transmembrane</keyword>
<evidence type="ECO:0000313" key="3">
    <source>
        <dbReference type="Proteomes" id="UP000672032"/>
    </source>
</evidence>
<evidence type="ECO:0000256" key="1">
    <source>
        <dbReference type="SAM" id="Phobius"/>
    </source>
</evidence>
<dbReference type="EMBL" id="CP063410">
    <property type="protein sequence ID" value="QSZ36001.1"/>
    <property type="molecule type" value="Genomic_DNA"/>
</dbReference>
<organism evidence="2 3">
    <name type="scientific">Monilinia vaccinii-corymbosi</name>
    <dbReference type="NCBI Taxonomy" id="61207"/>
    <lineage>
        <taxon>Eukaryota</taxon>
        <taxon>Fungi</taxon>
        <taxon>Dikarya</taxon>
        <taxon>Ascomycota</taxon>
        <taxon>Pezizomycotina</taxon>
        <taxon>Leotiomycetes</taxon>
        <taxon>Helotiales</taxon>
        <taxon>Sclerotiniaceae</taxon>
        <taxon>Monilinia</taxon>
    </lineage>
</organism>
<keyword evidence="1" id="KW-0472">Membrane</keyword>
<name>A0A8A3PM65_9HELO</name>
<sequence length="184" mass="20521">MRFFCTGRVVEWNAPQFQPLVLKMGKEHVVGARAVILLDVWKVQTSCGYGVPIITPLSIQMQDPSTGPWTDRETLGHFSAQKVGKSLMQTYQALNNSYSLDAIPGLKSARRQKFNDHMVLVKADEWFFWGKRIVKGEWKGLVVGLVVGCLIGVFFGAWAKDRGLSWGGVDGFVVEVRRMMGGSL</sequence>
<dbReference type="PANTHER" id="PTHR39336:SF1">
    <property type="entry name" value="PYRIDOXAMINE PHOSPHATE OXIDASE FAMILY PROTEIN (AFU_ORTHOLOGUE AFUA_6G11440)"/>
    <property type="match status" value="1"/>
</dbReference>
<reference evidence="2" key="1">
    <citation type="submission" date="2020-10" db="EMBL/GenBank/DDBJ databases">
        <title>Genome Sequence of Monilinia vaccinii-corymbosi Sheds Light on Mummy Berry Disease Infection of Blueberry and Mating Type.</title>
        <authorList>
            <person name="Yow A.G."/>
            <person name="Zhang Y."/>
            <person name="Bansal K."/>
            <person name="Eacker S.M."/>
            <person name="Sullivan S."/>
            <person name="Liachko I."/>
            <person name="Cubeta M.A."/>
            <person name="Rollins J.A."/>
            <person name="Ashrafi H."/>
        </authorList>
    </citation>
    <scope>NUCLEOTIDE SEQUENCE</scope>
    <source>
        <strain evidence="2">RL-1</strain>
    </source>
</reference>
<dbReference type="AlphaFoldDB" id="A0A8A3PM65"/>
<gene>
    <name evidence="2" type="ORF">DSL72_007125</name>
</gene>
<dbReference type="Proteomes" id="UP000672032">
    <property type="component" value="Chromosome 6"/>
</dbReference>
<dbReference type="OrthoDB" id="539398at2759"/>
<proteinExistence type="predicted"/>
<keyword evidence="3" id="KW-1185">Reference proteome</keyword>
<keyword evidence="1" id="KW-1133">Transmembrane helix</keyword>
<feature type="transmembrane region" description="Helical" evidence="1">
    <location>
        <begin position="141"/>
        <end position="159"/>
    </location>
</feature>